<evidence type="ECO:0000313" key="1">
    <source>
        <dbReference type="EMBL" id="KGN55730.1"/>
    </source>
</evidence>
<organism evidence="1 2">
    <name type="scientific">Cucumis sativus</name>
    <name type="common">Cucumber</name>
    <dbReference type="NCBI Taxonomy" id="3659"/>
    <lineage>
        <taxon>Eukaryota</taxon>
        <taxon>Viridiplantae</taxon>
        <taxon>Streptophyta</taxon>
        <taxon>Embryophyta</taxon>
        <taxon>Tracheophyta</taxon>
        <taxon>Spermatophyta</taxon>
        <taxon>Magnoliopsida</taxon>
        <taxon>eudicotyledons</taxon>
        <taxon>Gunneridae</taxon>
        <taxon>Pentapetalae</taxon>
        <taxon>rosids</taxon>
        <taxon>fabids</taxon>
        <taxon>Cucurbitales</taxon>
        <taxon>Cucurbitaceae</taxon>
        <taxon>Benincaseae</taxon>
        <taxon>Cucumis</taxon>
    </lineage>
</organism>
<reference evidence="1 2" key="1">
    <citation type="journal article" date="2009" name="Nat. Genet.">
        <title>The genome of the cucumber, Cucumis sativus L.</title>
        <authorList>
            <person name="Huang S."/>
            <person name="Li R."/>
            <person name="Zhang Z."/>
            <person name="Li L."/>
            <person name="Gu X."/>
            <person name="Fan W."/>
            <person name="Lucas W.J."/>
            <person name="Wang X."/>
            <person name="Xie B."/>
            <person name="Ni P."/>
            <person name="Ren Y."/>
            <person name="Zhu H."/>
            <person name="Li J."/>
            <person name="Lin K."/>
            <person name="Jin W."/>
            <person name="Fei Z."/>
            <person name="Li G."/>
            <person name="Staub J."/>
            <person name="Kilian A."/>
            <person name="van der Vossen E.A."/>
            <person name="Wu Y."/>
            <person name="Guo J."/>
            <person name="He J."/>
            <person name="Jia Z."/>
            <person name="Ren Y."/>
            <person name="Tian G."/>
            <person name="Lu Y."/>
            <person name="Ruan J."/>
            <person name="Qian W."/>
            <person name="Wang M."/>
            <person name="Huang Q."/>
            <person name="Li B."/>
            <person name="Xuan Z."/>
            <person name="Cao J."/>
            <person name="Asan"/>
            <person name="Wu Z."/>
            <person name="Zhang J."/>
            <person name="Cai Q."/>
            <person name="Bai Y."/>
            <person name="Zhao B."/>
            <person name="Han Y."/>
            <person name="Li Y."/>
            <person name="Li X."/>
            <person name="Wang S."/>
            <person name="Shi Q."/>
            <person name="Liu S."/>
            <person name="Cho W.K."/>
            <person name="Kim J.Y."/>
            <person name="Xu Y."/>
            <person name="Heller-Uszynska K."/>
            <person name="Miao H."/>
            <person name="Cheng Z."/>
            <person name="Zhang S."/>
            <person name="Wu J."/>
            <person name="Yang Y."/>
            <person name="Kang H."/>
            <person name="Li M."/>
            <person name="Liang H."/>
            <person name="Ren X."/>
            <person name="Shi Z."/>
            <person name="Wen M."/>
            <person name="Jian M."/>
            <person name="Yang H."/>
            <person name="Zhang G."/>
            <person name="Yang Z."/>
            <person name="Chen R."/>
            <person name="Liu S."/>
            <person name="Li J."/>
            <person name="Ma L."/>
            <person name="Liu H."/>
            <person name="Zhou Y."/>
            <person name="Zhao J."/>
            <person name="Fang X."/>
            <person name="Li G."/>
            <person name="Fang L."/>
            <person name="Li Y."/>
            <person name="Liu D."/>
            <person name="Zheng H."/>
            <person name="Zhang Y."/>
            <person name="Qin N."/>
            <person name="Li Z."/>
            <person name="Yang G."/>
            <person name="Yang S."/>
            <person name="Bolund L."/>
            <person name="Kristiansen K."/>
            <person name="Zheng H."/>
            <person name="Li S."/>
            <person name="Zhang X."/>
            <person name="Yang H."/>
            <person name="Wang J."/>
            <person name="Sun R."/>
            <person name="Zhang B."/>
            <person name="Jiang S."/>
            <person name="Wang J."/>
            <person name="Du Y."/>
            <person name="Li S."/>
        </authorList>
    </citation>
    <scope>NUCLEOTIDE SEQUENCE [LARGE SCALE GENOMIC DNA]</scope>
    <source>
        <strain evidence="2">cv. 9930</strain>
    </source>
</reference>
<reference evidence="1 2" key="2">
    <citation type="journal article" date="2009" name="PLoS ONE">
        <title>An integrated genetic and cytogenetic map of the cucumber genome.</title>
        <authorList>
            <person name="Ren Y."/>
            <person name="Zhang Z."/>
            <person name="Liu J."/>
            <person name="Staub J.E."/>
            <person name="Han Y."/>
            <person name="Cheng Z."/>
            <person name="Li X."/>
            <person name="Lu J."/>
            <person name="Miao H."/>
            <person name="Kang H."/>
            <person name="Xie B."/>
            <person name="Gu X."/>
            <person name="Wang X."/>
            <person name="Du Y."/>
            <person name="Jin W."/>
            <person name="Huang S."/>
        </authorList>
    </citation>
    <scope>NUCLEOTIDE SEQUENCE [LARGE SCALE GENOMIC DNA]</scope>
    <source>
        <strain evidence="2">cv. 9930</strain>
    </source>
</reference>
<reference evidence="1 2" key="3">
    <citation type="journal article" date="2010" name="BMC Genomics">
        <title>Transcriptome sequencing and comparative analysis of cucumber flowers with different sex types.</title>
        <authorList>
            <person name="Guo S."/>
            <person name="Zheng Y."/>
            <person name="Joung J.G."/>
            <person name="Liu S."/>
            <person name="Zhang Z."/>
            <person name="Crasta O.R."/>
            <person name="Sobral B.W."/>
            <person name="Xu Y."/>
            <person name="Huang S."/>
            <person name="Fei Z."/>
        </authorList>
    </citation>
    <scope>NUCLEOTIDE SEQUENCE [LARGE SCALE GENOMIC DNA]</scope>
    <source>
        <strain evidence="2">cv. 9930</strain>
    </source>
</reference>
<accession>A0A0A0L174</accession>
<proteinExistence type="predicted"/>
<gene>
    <name evidence="1" type="ORF">Csa_3G008870</name>
</gene>
<dbReference type="AlphaFoldDB" id="A0A0A0L174"/>
<name>A0A0A0L174_CUCSA</name>
<evidence type="ECO:0000313" key="2">
    <source>
        <dbReference type="Proteomes" id="UP000029981"/>
    </source>
</evidence>
<sequence length="138" mass="15903">MTLNNTKVFIMVGKRTITSNETVRNYPKSKQTSSTISRELGTSLLDPRVCFSTIRGLKRGMLMYEDHKSERLRRRRSPVIVLLVDVEIRNTDTTLAIQQLPAFISLLVSDYPPFPFCPSYYRLRVSWAAEESPIFVDD</sequence>
<protein>
    <submittedName>
        <fullName evidence="1">Uncharacterized protein</fullName>
    </submittedName>
</protein>
<dbReference type="Proteomes" id="UP000029981">
    <property type="component" value="Chromosome 3"/>
</dbReference>
<reference evidence="1 2" key="4">
    <citation type="journal article" date="2011" name="BMC Genomics">
        <title>RNA-Seq improves annotation of protein-coding genes in the cucumber genome.</title>
        <authorList>
            <person name="Li Z."/>
            <person name="Zhang Z."/>
            <person name="Yan P."/>
            <person name="Huang S."/>
            <person name="Fei Z."/>
            <person name="Lin K."/>
        </authorList>
    </citation>
    <scope>NUCLEOTIDE SEQUENCE [LARGE SCALE GENOMIC DNA]</scope>
    <source>
        <strain evidence="2">cv. 9930</strain>
    </source>
</reference>
<keyword evidence="2" id="KW-1185">Reference proteome</keyword>
<dbReference type="Gramene" id="KGN55730">
    <property type="protein sequence ID" value="KGN55730"/>
    <property type="gene ID" value="Csa_3G008870"/>
</dbReference>
<dbReference type="EMBL" id="CM002924">
    <property type="protein sequence ID" value="KGN55730.1"/>
    <property type="molecule type" value="Genomic_DNA"/>
</dbReference>